<dbReference type="InterPro" id="IPR043360">
    <property type="entry name" value="PP2B"/>
</dbReference>
<dbReference type="InterPro" id="IPR004843">
    <property type="entry name" value="Calcineurin-like_PHP"/>
</dbReference>
<dbReference type="GO" id="GO:0033192">
    <property type="term" value="F:calmodulin-dependent protein phosphatase activity"/>
    <property type="evidence" value="ECO:0007669"/>
    <property type="project" value="InterPro"/>
</dbReference>
<dbReference type="VEuPathDB" id="TriTrypDB:BSAL_31610"/>
<dbReference type="InterPro" id="IPR029052">
    <property type="entry name" value="Metallo-depent_PP-like"/>
</dbReference>
<dbReference type="Pfam" id="PF00149">
    <property type="entry name" value="Metallophos"/>
    <property type="match status" value="1"/>
</dbReference>
<dbReference type="Proteomes" id="UP000051952">
    <property type="component" value="Unassembled WGS sequence"/>
</dbReference>
<evidence type="ECO:0000313" key="2">
    <source>
        <dbReference type="EMBL" id="CUI15193.1"/>
    </source>
</evidence>
<proteinExistence type="predicted"/>
<dbReference type="PRINTS" id="PR00114">
    <property type="entry name" value="STPHPHTASE"/>
</dbReference>
<dbReference type="OrthoDB" id="269317at2759"/>
<keyword evidence="3" id="KW-1185">Reference proteome</keyword>
<dbReference type="GO" id="GO:0097720">
    <property type="term" value="P:calcineurin-mediated signaling"/>
    <property type="evidence" value="ECO:0007669"/>
    <property type="project" value="InterPro"/>
</dbReference>
<accession>A0A0S4KLF4</accession>
<dbReference type="EMBL" id="CYKH01001913">
    <property type="protein sequence ID" value="CUI15193.1"/>
    <property type="molecule type" value="Genomic_DNA"/>
</dbReference>
<dbReference type="InterPro" id="IPR006186">
    <property type="entry name" value="Ser/Thr-sp_prot-phosphatase"/>
</dbReference>
<reference evidence="3" key="1">
    <citation type="submission" date="2015-09" db="EMBL/GenBank/DDBJ databases">
        <authorList>
            <consortium name="Pathogen Informatics"/>
        </authorList>
    </citation>
    <scope>NUCLEOTIDE SEQUENCE [LARGE SCALE GENOMIC DNA]</scope>
    <source>
        <strain evidence="3">Lake Konstanz</strain>
    </source>
</reference>
<dbReference type="SMART" id="SM00156">
    <property type="entry name" value="PP2Ac"/>
    <property type="match status" value="1"/>
</dbReference>
<gene>
    <name evidence="2" type="ORF">BSAL_31610</name>
</gene>
<name>A0A0S4KLF4_BODSA</name>
<dbReference type="Gene3D" id="3.60.21.10">
    <property type="match status" value="1"/>
</dbReference>
<evidence type="ECO:0000259" key="1">
    <source>
        <dbReference type="SMART" id="SM00156"/>
    </source>
</evidence>
<dbReference type="PANTHER" id="PTHR45673">
    <property type="entry name" value="SERINE/THREONINE-PROTEIN PHOSPHATASE 2B CATALYTIC SUBUNIT 1-RELATED"/>
    <property type="match status" value="1"/>
</dbReference>
<evidence type="ECO:0000313" key="3">
    <source>
        <dbReference type="Proteomes" id="UP000051952"/>
    </source>
</evidence>
<protein>
    <submittedName>
        <fullName evidence="2">Kinetoplastid-specific phosphatase, putative</fullName>
    </submittedName>
</protein>
<feature type="domain" description="Serine/threonine specific protein phosphatases" evidence="1">
    <location>
        <begin position="26"/>
        <end position="347"/>
    </location>
</feature>
<sequence length="413" mass="45589">MDDLRNAIELIVRGGIVTSGTLSSVIGRSAPLTCKGVVHLPRMVGETIVIGPLRGHAAELGHLLLQRWHHVVDSTSRFVVLGNMIDGGDYSCETLFLLLCLQQHLGCERVVLLRGAQEHSFLASAMQGGSNRATLATELRVRELQDGAKQLPQSIHDLFRSLPVACVVDNKYFCVGSGISPLCRTVQDLHSAALSTESSEAIHHTVWNEPMDDDDQYSLLPSVEFASSEEYEGSFVFSFQAACKFLSDNRLITILRGSHYTSDRTSVEHNRCGRPWHYRHASYDAGYRLHACHPHTGFPTVLTLFSAASFCDQNSNLCAYAAITADGLVVQQKERCPTRPVQMPGSHRNAFAWSVPLLMKHAVSAVQSMLTESPQAGPSNEVDEAQLRRMRQLARLCISNPKYLLPQLNETDP</sequence>
<dbReference type="SUPFAM" id="SSF56300">
    <property type="entry name" value="Metallo-dependent phosphatases"/>
    <property type="match status" value="1"/>
</dbReference>
<dbReference type="AlphaFoldDB" id="A0A0S4KLF4"/>
<organism evidence="2 3">
    <name type="scientific">Bodo saltans</name>
    <name type="common">Flagellated protozoan</name>
    <dbReference type="NCBI Taxonomy" id="75058"/>
    <lineage>
        <taxon>Eukaryota</taxon>
        <taxon>Discoba</taxon>
        <taxon>Euglenozoa</taxon>
        <taxon>Kinetoplastea</taxon>
        <taxon>Metakinetoplastina</taxon>
        <taxon>Eubodonida</taxon>
        <taxon>Bodonidae</taxon>
        <taxon>Bodo</taxon>
    </lineage>
</organism>